<sequence>MKKTDLLAYLDEKMQKLDFDGNLSLNWDKKQHTFTIGMEFFVENHSIREIIDAENVKSLEPVINFYDEILLYDQTANLKAESENYLVCLPFDGKKGWTQGKADAFLAVLQKTLDDGESDLLDFVNDENQEVFELKWDSNEFQQKQSDFSSETDRLKYPKF</sequence>
<name>A0A9D1UWW5_9LACO</name>
<organism evidence="1 2">
    <name type="scientific">Candidatus Ligilactobacillus excrementigallinarum</name>
    <dbReference type="NCBI Taxonomy" id="2838641"/>
    <lineage>
        <taxon>Bacteria</taxon>
        <taxon>Bacillati</taxon>
        <taxon>Bacillota</taxon>
        <taxon>Bacilli</taxon>
        <taxon>Lactobacillales</taxon>
        <taxon>Lactobacillaceae</taxon>
        <taxon>Ligilactobacillus</taxon>
    </lineage>
</organism>
<dbReference type="Proteomes" id="UP000823963">
    <property type="component" value="Unassembled WGS sequence"/>
</dbReference>
<evidence type="ECO:0000313" key="1">
    <source>
        <dbReference type="EMBL" id="HIX01829.1"/>
    </source>
</evidence>
<dbReference type="Pfam" id="PF11217">
    <property type="entry name" value="DUF3013"/>
    <property type="match status" value="1"/>
</dbReference>
<dbReference type="Gene3D" id="3.40.50.11250">
    <property type="entry name" value="Protein of unknown function DUF3013"/>
    <property type="match status" value="1"/>
</dbReference>
<reference evidence="1" key="1">
    <citation type="journal article" date="2021" name="PeerJ">
        <title>Extensive microbial diversity within the chicken gut microbiome revealed by metagenomics and culture.</title>
        <authorList>
            <person name="Gilroy R."/>
            <person name="Ravi A."/>
            <person name="Getino M."/>
            <person name="Pursley I."/>
            <person name="Horton D.L."/>
            <person name="Alikhan N.F."/>
            <person name="Baker D."/>
            <person name="Gharbi K."/>
            <person name="Hall N."/>
            <person name="Watson M."/>
            <person name="Adriaenssens E.M."/>
            <person name="Foster-Nyarko E."/>
            <person name="Jarju S."/>
            <person name="Secka A."/>
            <person name="Antonio M."/>
            <person name="Oren A."/>
            <person name="Chaudhuri R.R."/>
            <person name="La Ragione R."/>
            <person name="Hildebrand F."/>
            <person name="Pallen M.J."/>
        </authorList>
    </citation>
    <scope>NUCLEOTIDE SEQUENCE</scope>
    <source>
        <strain evidence="1">6627</strain>
    </source>
</reference>
<proteinExistence type="predicted"/>
<dbReference type="InterPro" id="IPR021380">
    <property type="entry name" value="DUF3013"/>
</dbReference>
<accession>A0A9D1UWW5</accession>
<dbReference type="AlphaFoldDB" id="A0A9D1UWW5"/>
<comment type="caution">
    <text evidence="1">The sequence shown here is derived from an EMBL/GenBank/DDBJ whole genome shotgun (WGS) entry which is preliminary data.</text>
</comment>
<evidence type="ECO:0000313" key="2">
    <source>
        <dbReference type="Proteomes" id="UP000823963"/>
    </source>
</evidence>
<reference evidence="1" key="2">
    <citation type="submission" date="2021-04" db="EMBL/GenBank/DDBJ databases">
        <authorList>
            <person name="Gilroy R."/>
        </authorList>
    </citation>
    <scope>NUCLEOTIDE SEQUENCE</scope>
    <source>
        <strain evidence="1">6627</strain>
    </source>
</reference>
<gene>
    <name evidence="1" type="ORF">H9861_03645</name>
</gene>
<protein>
    <submittedName>
        <fullName evidence="1">DUF3013 family protein</fullName>
    </submittedName>
</protein>
<dbReference type="EMBL" id="DXFP01000029">
    <property type="protein sequence ID" value="HIX01829.1"/>
    <property type="molecule type" value="Genomic_DNA"/>
</dbReference>